<dbReference type="Gene3D" id="2.40.30.170">
    <property type="match status" value="1"/>
</dbReference>
<dbReference type="SUPFAM" id="SSF111369">
    <property type="entry name" value="HlyD-like secretion proteins"/>
    <property type="match status" value="2"/>
</dbReference>
<dbReference type="KEGG" id="ruv:EC9_54250"/>
<dbReference type="PANTHER" id="PTHR30469:SF15">
    <property type="entry name" value="HLYD FAMILY OF SECRETION PROTEINS"/>
    <property type="match status" value="1"/>
</dbReference>
<dbReference type="InterPro" id="IPR006143">
    <property type="entry name" value="RND_pump_MFP"/>
</dbReference>
<dbReference type="InterPro" id="IPR058625">
    <property type="entry name" value="MdtA-like_BSH"/>
</dbReference>
<gene>
    <name evidence="4" type="primary">macA_5</name>
    <name evidence="4" type="ORF">EC9_54250</name>
</gene>
<dbReference type="GO" id="GO:1990281">
    <property type="term" value="C:efflux pump complex"/>
    <property type="evidence" value="ECO:0007669"/>
    <property type="project" value="TreeGrafter"/>
</dbReference>
<dbReference type="Pfam" id="PF25954">
    <property type="entry name" value="Beta-barrel_RND_2"/>
    <property type="match status" value="1"/>
</dbReference>
<dbReference type="Gene3D" id="1.10.287.470">
    <property type="entry name" value="Helix hairpin bin"/>
    <property type="match status" value="1"/>
</dbReference>
<dbReference type="Gene3D" id="2.40.50.100">
    <property type="match status" value="1"/>
</dbReference>
<dbReference type="EMBL" id="CP036261">
    <property type="protein sequence ID" value="QDS91204.1"/>
    <property type="molecule type" value="Genomic_DNA"/>
</dbReference>
<evidence type="ECO:0000256" key="1">
    <source>
        <dbReference type="ARBA" id="ARBA00009477"/>
    </source>
</evidence>
<organism evidence="4 5">
    <name type="scientific">Rosistilla ulvae</name>
    <dbReference type="NCBI Taxonomy" id="1930277"/>
    <lineage>
        <taxon>Bacteria</taxon>
        <taxon>Pseudomonadati</taxon>
        <taxon>Planctomycetota</taxon>
        <taxon>Planctomycetia</taxon>
        <taxon>Pirellulales</taxon>
        <taxon>Pirellulaceae</taxon>
        <taxon>Rosistilla</taxon>
    </lineage>
</organism>
<feature type="domain" description="Multidrug resistance protein MdtA-like barrel-sandwich hybrid" evidence="2">
    <location>
        <begin position="83"/>
        <end position="260"/>
    </location>
</feature>
<name>A0A517M8K6_9BACT</name>
<comment type="similarity">
    <text evidence="1">Belongs to the membrane fusion protein (MFP) (TC 8.A.1) family.</text>
</comment>
<reference evidence="4 5" key="1">
    <citation type="submission" date="2019-02" db="EMBL/GenBank/DDBJ databases">
        <title>Deep-cultivation of Planctomycetes and their phenomic and genomic characterization uncovers novel biology.</title>
        <authorList>
            <person name="Wiegand S."/>
            <person name="Jogler M."/>
            <person name="Boedeker C."/>
            <person name="Pinto D."/>
            <person name="Vollmers J."/>
            <person name="Rivas-Marin E."/>
            <person name="Kohn T."/>
            <person name="Peeters S.H."/>
            <person name="Heuer A."/>
            <person name="Rast P."/>
            <person name="Oberbeckmann S."/>
            <person name="Bunk B."/>
            <person name="Jeske O."/>
            <person name="Meyerdierks A."/>
            <person name="Storesund J.E."/>
            <person name="Kallscheuer N."/>
            <person name="Luecker S."/>
            <person name="Lage O.M."/>
            <person name="Pohl T."/>
            <person name="Merkel B.J."/>
            <person name="Hornburger P."/>
            <person name="Mueller R.-W."/>
            <person name="Bruemmer F."/>
            <person name="Labrenz M."/>
            <person name="Spormann A.M."/>
            <person name="Op den Camp H."/>
            <person name="Overmann J."/>
            <person name="Amann R."/>
            <person name="Jetten M.S.M."/>
            <person name="Mascher T."/>
            <person name="Medema M.H."/>
            <person name="Devos D.P."/>
            <person name="Kaster A.-K."/>
            <person name="Ovreas L."/>
            <person name="Rohde M."/>
            <person name="Galperin M.Y."/>
            <person name="Jogler C."/>
        </authorList>
    </citation>
    <scope>NUCLEOTIDE SEQUENCE [LARGE SCALE GENOMIC DNA]</scope>
    <source>
        <strain evidence="4 5">EC9</strain>
    </source>
</reference>
<dbReference type="NCBIfam" id="TIGR01730">
    <property type="entry name" value="RND_mfp"/>
    <property type="match status" value="1"/>
</dbReference>
<sequence>MQSPTSLVTASRRAHYIGAAACLVPWLLLTATGCDSPAAAMKSEPKPEPMETIEAELITVALQPWPTIVRSQGSLDADEESVVGAKVAGRVAEVHVDLGDYVNVGDPLVTLDQAEFQLKVDQTEAQLEQARAAVGLRAGVPVSELNPENAPPVRQQRALWEETQSSLKRLESLRVQKAVSEGEYELAAAAERVAEARYASALNGVYEKIAAIGSYQAELSLARNQLTDAIIRSPLEGFIHQRLTAPGSYISVGQSIAVVVRTSPLRFRSSVPERRAQALSLGQQVRLQIESVPEPRTATITRISPMLDQQSRSLVFEAEIENEGQELRGGLFAEAEIVVDDDATGLVVPQSAINEFAGAEKAWKVVDGALVEQEVLIGKRRDGQLEVLQGLQSGDVILRDASQGRIAKIKP</sequence>
<evidence type="ECO:0000313" key="4">
    <source>
        <dbReference type="EMBL" id="QDS91204.1"/>
    </source>
</evidence>
<dbReference type="GO" id="GO:0015562">
    <property type="term" value="F:efflux transmembrane transporter activity"/>
    <property type="evidence" value="ECO:0007669"/>
    <property type="project" value="TreeGrafter"/>
</dbReference>
<dbReference type="RefSeq" id="WP_218934459.1">
    <property type="nucleotide sequence ID" value="NZ_CP036261.1"/>
</dbReference>
<evidence type="ECO:0000259" key="3">
    <source>
        <dbReference type="Pfam" id="PF25954"/>
    </source>
</evidence>
<dbReference type="PANTHER" id="PTHR30469">
    <property type="entry name" value="MULTIDRUG RESISTANCE PROTEIN MDTA"/>
    <property type="match status" value="1"/>
</dbReference>
<accession>A0A517M8K6</accession>
<feature type="domain" description="CusB-like beta-barrel" evidence="3">
    <location>
        <begin position="270"/>
        <end position="337"/>
    </location>
</feature>
<dbReference type="InterPro" id="IPR058792">
    <property type="entry name" value="Beta-barrel_RND_2"/>
</dbReference>
<proteinExistence type="inferred from homology"/>
<protein>
    <submittedName>
        <fullName evidence="4">Macrolide export protein MacA</fullName>
    </submittedName>
</protein>
<dbReference type="AlphaFoldDB" id="A0A517M8K6"/>
<dbReference type="Proteomes" id="UP000319557">
    <property type="component" value="Chromosome"/>
</dbReference>
<keyword evidence="5" id="KW-1185">Reference proteome</keyword>
<dbReference type="Pfam" id="PF25917">
    <property type="entry name" value="BSH_RND"/>
    <property type="match status" value="1"/>
</dbReference>
<evidence type="ECO:0000259" key="2">
    <source>
        <dbReference type="Pfam" id="PF25917"/>
    </source>
</evidence>
<dbReference type="Gene3D" id="2.40.420.20">
    <property type="match status" value="1"/>
</dbReference>
<evidence type="ECO:0000313" key="5">
    <source>
        <dbReference type="Proteomes" id="UP000319557"/>
    </source>
</evidence>